<dbReference type="InterPro" id="IPR009061">
    <property type="entry name" value="DNA-bd_dom_put_sf"/>
</dbReference>
<dbReference type="SMART" id="SM00422">
    <property type="entry name" value="HTH_MERR"/>
    <property type="match status" value="1"/>
</dbReference>
<reference evidence="3" key="1">
    <citation type="submission" date="2020-12" db="EMBL/GenBank/DDBJ databases">
        <title>Vagococcus allomyrinae sp. nov. and Enterococcus lavae sp. nov., isolated from the larvae of Allomyrina dichotoma.</title>
        <authorList>
            <person name="Lee S.D."/>
        </authorList>
    </citation>
    <scope>NUCLEOTIDE SEQUENCE</scope>
    <source>
        <strain evidence="3">BWB3-3</strain>
    </source>
</reference>
<dbReference type="PROSITE" id="PS50937">
    <property type="entry name" value="HTH_MERR_2"/>
    <property type="match status" value="1"/>
</dbReference>
<dbReference type="GO" id="GO:0003700">
    <property type="term" value="F:DNA-binding transcription factor activity"/>
    <property type="evidence" value="ECO:0007669"/>
    <property type="project" value="InterPro"/>
</dbReference>
<dbReference type="EMBL" id="JAEEGA010000012">
    <property type="protein sequence ID" value="MBP1042873.1"/>
    <property type="molecule type" value="Genomic_DNA"/>
</dbReference>
<dbReference type="RefSeq" id="WP_209530518.1">
    <property type="nucleotide sequence ID" value="NZ_JAEEGA010000012.1"/>
</dbReference>
<name>A0A940PF77_9ENTE</name>
<evidence type="ECO:0000313" key="4">
    <source>
        <dbReference type="Proteomes" id="UP000674938"/>
    </source>
</evidence>
<keyword evidence="1" id="KW-0238">DNA-binding</keyword>
<dbReference type="Gene3D" id="3.20.80.10">
    <property type="entry name" value="Regulatory factor, effector binding domain"/>
    <property type="match status" value="1"/>
</dbReference>
<dbReference type="Gene3D" id="1.10.1660.10">
    <property type="match status" value="1"/>
</dbReference>
<comment type="caution">
    <text evidence="3">The sequence shown here is derived from an EMBL/GenBank/DDBJ whole genome shotgun (WGS) entry which is preliminary data.</text>
</comment>
<evidence type="ECO:0000313" key="3">
    <source>
        <dbReference type="EMBL" id="MBP1042873.1"/>
    </source>
</evidence>
<proteinExistence type="predicted"/>
<dbReference type="PANTHER" id="PTHR30204">
    <property type="entry name" value="REDOX-CYCLING DRUG-SENSING TRANSCRIPTIONAL ACTIVATOR SOXR"/>
    <property type="match status" value="1"/>
</dbReference>
<gene>
    <name evidence="3" type="ORF">I6N95_17795</name>
</gene>
<dbReference type="Pfam" id="PF13411">
    <property type="entry name" value="MerR_1"/>
    <property type="match status" value="1"/>
</dbReference>
<dbReference type="SUPFAM" id="SSF46955">
    <property type="entry name" value="Putative DNA-binding domain"/>
    <property type="match status" value="1"/>
</dbReference>
<dbReference type="InterPro" id="IPR047057">
    <property type="entry name" value="MerR_fam"/>
</dbReference>
<dbReference type="InterPro" id="IPR011256">
    <property type="entry name" value="Reg_factor_effector_dom_sf"/>
</dbReference>
<dbReference type="AlphaFoldDB" id="A0A940PF77"/>
<keyword evidence="4" id="KW-1185">Reference proteome</keyword>
<dbReference type="GO" id="GO:0003677">
    <property type="term" value="F:DNA binding"/>
    <property type="evidence" value="ECO:0007669"/>
    <property type="project" value="UniProtKB-KW"/>
</dbReference>
<sequence>MTREDYLTIGEFAELSGVPRKTLIYYDRIDLLKPEKVSDKGFRYYHYHQLYTINMIIALKEVRISLKEIKNYMTEQTPEAILAMLQKQKQMANQRSVYFAKMEQMLDMQIQSISRNLTDDPCTVEYNSYEEVPLFFDESPYSQKSFRFSVSITAFYKYCSSHGYEFPYPSGFVLRQTDLDNTPEQAACIQLYAKVPVSNRSRPKGDYLSIYTTNSLAFEKPYQHLVDYAKKHHLSIDSDFYLDFVANELIADNFNDFRLKMMVRVIKTPN</sequence>
<feature type="domain" description="HTH merR-type" evidence="2">
    <location>
        <begin position="6"/>
        <end position="75"/>
    </location>
</feature>
<evidence type="ECO:0000256" key="1">
    <source>
        <dbReference type="ARBA" id="ARBA00023125"/>
    </source>
</evidence>
<organism evidence="3 4">
    <name type="scientific">Vagococcus allomyrinae</name>
    <dbReference type="NCBI Taxonomy" id="2794353"/>
    <lineage>
        <taxon>Bacteria</taxon>
        <taxon>Bacillati</taxon>
        <taxon>Bacillota</taxon>
        <taxon>Bacilli</taxon>
        <taxon>Lactobacillales</taxon>
        <taxon>Enterococcaceae</taxon>
        <taxon>Vagococcus</taxon>
    </lineage>
</organism>
<accession>A0A940PF77</accession>
<dbReference type="Proteomes" id="UP000674938">
    <property type="component" value="Unassembled WGS sequence"/>
</dbReference>
<protein>
    <submittedName>
        <fullName evidence="3">MerR family transcriptional regulator</fullName>
    </submittedName>
</protein>
<dbReference type="InterPro" id="IPR000551">
    <property type="entry name" value="MerR-type_HTH_dom"/>
</dbReference>
<evidence type="ECO:0000259" key="2">
    <source>
        <dbReference type="PROSITE" id="PS50937"/>
    </source>
</evidence>
<dbReference type="PANTHER" id="PTHR30204:SF85">
    <property type="entry name" value="MULTIDRUG-EFFLUX TRANSPORTER 2 REGULATOR"/>
    <property type="match status" value="1"/>
</dbReference>